<dbReference type="EMBL" id="BAAANN010000006">
    <property type="protein sequence ID" value="GAA1951165.1"/>
    <property type="molecule type" value="Genomic_DNA"/>
</dbReference>
<accession>A0ABN2QF96</accession>
<dbReference type="Pfam" id="PF00107">
    <property type="entry name" value="ADH_zinc_N"/>
    <property type="match status" value="1"/>
</dbReference>
<dbReference type="InterPro" id="IPR036291">
    <property type="entry name" value="NAD(P)-bd_dom_sf"/>
</dbReference>
<dbReference type="Gene3D" id="3.90.180.10">
    <property type="entry name" value="Medium-chain alcohol dehydrogenases, catalytic domain"/>
    <property type="match status" value="1"/>
</dbReference>
<evidence type="ECO:0000259" key="1">
    <source>
        <dbReference type="SMART" id="SM00829"/>
    </source>
</evidence>
<proteinExistence type="predicted"/>
<name>A0ABN2QF96_9PSEU</name>
<gene>
    <name evidence="2" type="ORF">GCM10009754_19980</name>
</gene>
<dbReference type="InterPro" id="IPR051397">
    <property type="entry name" value="Zn-ADH-like_protein"/>
</dbReference>
<evidence type="ECO:0000313" key="2">
    <source>
        <dbReference type="EMBL" id="GAA1951165.1"/>
    </source>
</evidence>
<comment type="caution">
    <text evidence="2">The sequence shown here is derived from an EMBL/GenBank/DDBJ whole genome shotgun (WGS) entry which is preliminary data.</text>
</comment>
<dbReference type="InterPro" id="IPR013154">
    <property type="entry name" value="ADH-like_N"/>
</dbReference>
<dbReference type="InterPro" id="IPR011032">
    <property type="entry name" value="GroES-like_sf"/>
</dbReference>
<sequence>MLYAAAEIIGEGGHMRGIRFDGQGTRQPFEVAELAEPVPGPGQLVVRTEAVGVGIGIVRMLAGGSMPSSGPGGEMVGHVAAVGPEVTGYEIGDRVGGVVFEGLYADAVLASPALISLVPRGIDAGDALSLVRGGLIALSVLRAARFERGESVLVTAAASGTGHLAVQLAKALGASRVVAAVGSADKADFARSCGADEVVTYSGESWGEPVDVVLDGVGGELVQRGVDALAPHGRLVAFSAGGGTVDAGSLLGELKSVIGFSIGLISRRQPELVDERRAELWALLAGGALRPAATTLPFDRLAEAVELIESRRNLGRVLLRH</sequence>
<dbReference type="InterPro" id="IPR013149">
    <property type="entry name" value="ADH-like_C"/>
</dbReference>
<dbReference type="Pfam" id="PF08240">
    <property type="entry name" value="ADH_N"/>
    <property type="match status" value="1"/>
</dbReference>
<evidence type="ECO:0000313" key="3">
    <source>
        <dbReference type="Proteomes" id="UP001501116"/>
    </source>
</evidence>
<dbReference type="SMART" id="SM00829">
    <property type="entry name" value="PKS_ER"/>
    <property type="match status" value="1"/>
</dbReference>
<dbReference type="InterPro" id="IPR020843">
    <property type="entry name" value="ER"/>
</dbReference>
<dbReference type="SUPFAM" id="SSF51735">
    <property type="entry name" value="NAD(P)-binding Rossmann-fold domains"/>
    <property type="match status" value="1"/>
</dbReference>
<dbReference type="Proteomes" id="UP001501116">
    <property type="component" value="Unassembled WGS sequence"/>
</dbReference>
<dbReference type="Gene3D" id="3.40.50.720">
    <property type="entry name" value="NAD(P)-binding Rossmann-like Domain"/>
    <property type="match status" value="1"/>
</dbReference>
<organism evidence="2 3">
    <name type="scientific">Amycolatopsis minnesotensis</name>
    <dbReference type="NCBI Taxonomy" id="337894"/>
    <lineage>
        <taxon>Bacteria</taxon>
        <taxon>Bacillati</taxon>
        <taxon>Actinomycetota</taxon>
        <taxon>Actinomycetes</taxon>
        <taxon>Pseudonocardiales</taxon>
        <taxon>Pseudonocardiaceae</taxon>
        <taxon>Amycolatopsis</taxon>
    </lineage>
</organism>
<dbReference type="SUPFAM" id="SSF50129">
    <property type="entry name" value="GroES-like"/>
    <property type="match status" value="1"/>
</dbReference>
<protein>
    <submittedName>
        <fullName evidence="2">Zinc-binding dehydrogenase</fullName>
    </submittedName>
</protein>
<dbReference type="PANTHER" id="PTHR43677">
    <property type="entry name" value="SHORT-CHAIN DEHYDROGENASE/REDUCTASE"/>
    <property type="match status" value="1"/>
</dbReference>
<feature type="domain" description="Enoyl reductase (ER)" evidence="1">
    <location>
        <begin position="24"/>
        <end position="319"/>
    </location>
</feature>
<reference evidence="2 3" key="1">
    <citation type="journal article" date="2019" name="Int. J. Syst. Evol. Microbiol.">
        <title>The Global Catalogue of Microorganisms (GCM) 10K type strain sequencing project: providing services to taxonomists for standard genome sequencing and annotation.</title>
        <authorList>
            <consortium name="The Broad Institute Genomics Platform"/>
            <consortium name="The Broad Institute Genome Sequencing Center for Infectious Disease"/>
            <person name="Wu L."/>
            <person name="Ma J."/>
        </authorList>
    </citation>
    <scope>NUCLEOTIDE SEQUENCE [LARGE SCALE GENOMIC DNA]</scope>
    <source>
        <strain evidence="2 3">JCM 14545</strain>
    </source>
</reference>
<dbReference type="PANTHER" id="PTHR43677:SF4">
    <property type="entry name" value="QUINONE OXIDOREDUCTASE-LIKE PROTEIN 2"/>
    <property type="match status" value="1"/>
</dbReference>
<keyword evidence="3" id="KW-1185">Reference proteome</keyword>